<feature type="transmembrane region" description="Helical" evidence="1">
    <location>
        <begin position="208"/>
        <end position="225"/>
    </location>
</feature>
<feature type="transmembrane region" description="Helical" evidence="1">
    <location>
        <begin position="232"/>
        <end position="251"/>
    </location>
</feature>
<organism evidence="2 3">
    <name type="scientific">Dyadobacter koreensis</name>
    <dbReference type="NCBI Taxonomy" id="408657"/>
    <lineage>
        <taxon>Bacteria</taxon>
        <taxon>Pseudomonadati</taxon>
        <taxon>Bacteroidota</taxon>
        <taxon>Cytophagia</taxon>
        <taxon>Cytophagales</taxon>
        <taxon>Spirosomataceae</taxon>
        <taxon>Dyadobacter</taxon>
    </lineage>
</organism>
<feature type="transmembrane region" description="Helical" evidence="1">
    <location>
        <begin position="263"/>
        <end position="282"/>
    </location>
</feature>
<keyword evidence="3" id="KW-1185">Reference proteome</keyword>
<dbReference type="SUPFAM" id="SSF48452">
    <property type="entry name" value="TPR-like"/>
    <property type="match status" value="1"/>
</dbReference>
<evidence type="ECO:0000313" key="3">
    <source>
        <dbReference type="Proteomes" id="UP000199532"/>
    </source>
</evidence>
<dbReference type="PANTHER" id="PTHR45153">
    <property type="entry name" value="TETRATRICOPEPTIDE REPEAT PROTEIN 16"/>
    <property type="match status" value="1"/>
</dbReference>
<evidence type="ECO:0000313" key="2">
    <source>
        <dbReference type="EMBL" id="SEJ01346.1"/>
    </source>
</evidence>
<dbReference type="InterPro" id="IPR011990">
    <property type="entry name" value="TPR-like_helical_dom_sf"/>
</dbReference>
<dbReference type="AlphaFoldDB" id="A0A1H6VBY6"/>
<dbReference type="RefSeq" id="WP_090336193.1">
    <property type="nucleotide sequence ID" value="NZ_FNXY01000004.1"/>
</dbReference>
<sequence length="289" mass="32277">MEFLVVLAVFGYIFYLRNYADLRTRSEKEVAGLQEGIKLYKDNQIQNAFDYFDAKIKAKPKSSFAYLYRGLCYKALGDSSAARKDMIMGLSYDGTLAEIHLEKGKLEFESRLYIEALQSFDNAVLYDGDQNQVPYHWRGKTQQALGNDIEAQKDFLKEADFLKQKLAQGPGIAQPKAPLVDKRLAINSLLIFVTSVILILSIKDAESIHLPYLLAAVSAISIGFVEPVRGWILAISQCILLLAGYFLFTKIPESSGQQELENFSLYGSCILTFAGSFIGGFFKRALNAG</sequence>
<name>A0A1H6VBY6_9BACT</name>
<gene>
    <name evidence="2" type="ORF">SAMN04487995_3032</name>
</gene>
<dbReference type="STRING" id="408657.SAMN04487995_3032"/>
<dbReference type="Gene3D" id="1.25.40.10">
    <property type="entry name" value="Tetratricopeptide repeat domain"/>
    <property type="match status" value="1"/>
</dbReference>
<feature type="transmembrane region" description="Helical" evidence="1">
    <location>
        <begin position="184"/>
        <end position="202"/>
    </location>
</feature>
<dbReference type="EMBL" id="FNXY01000004">
    <property type="protein sequence ID" value="SEJ01346.1"/>
    <property type="molecule type" value="Genomic_DNA"/>
</dbReference>
<keyword evidence="1" id="KW-1133">Transmembrane helix</keyword>
<evidence type="ECO:0000256" key="1">
    <source>
        <dbReference type="SAM" id="Phobius"/>
    </source>
</evidence>
<proteinExistence type="predicted"/>
<dbReference type="Proteomes" id="UP000199532">
    <property type="component" value="Unassembled WGS sequence"/>
</dbReference>
<accession>A0A1H6VBY6</accession>
<reference evidence="2 3" key="1">
    <citation type="submission" date="2016-10" db="EMBL/GenBank/DDBJ databases">
        <authorList>
            <person name="de Groot N.N."/>
        </authorList>
    </citation>
    <scope>NUCLEOTIDE SEQUENCE [LARGE SCALE GENOMIC DNA]</scope>
    <source>
        <strain evidence="2 3">DSM 19938</strain>
    </source>
</reference>
<protein>
    <submittedName>
        <fullName evidence="2">Uncharacterized protein</fullName>
    </submittedName>
</protein>
<dbReference type="OrthoDB" id="935503at2"/>
<keyword evidence="1" id="KW-0812">Transmembrane</keyword>
<keyword evidence="1" id="KW-0472">Membrane</keyword>
<dbReference type="PANTHER" id="PTHR45153:SF1">
    <property type="entry name" value="TETRATRICOPEPTIDE REPEAT PROTEIN 16"/>
    <property type="match status" value="1"/>
</dbReference>